<comment type="similarity">
    <text evidence="1">Belongs to the ABC transporter superfamily.</text>
</comment>
<reference evidence="6 7" key="1">
    <citation type="journal article" date="2013" name="J. Mol. Microbiol. Biotechnol.">
        <title>Analysis of the Complete Genomes of Acholeplasma brassicae , A. palmae and A. laidlawii and Their Comparison to the Obligate Parasites from ' Candidatus Phytoplasma'.</title>
        <authorList>
            <person name="Kube M."/>
            <person name="Siewert C."/>
            <person name="Migdoll A.M."/>
            <person name="Duduk B."/>
            <person name="Holz S."/>
            <person name="Rabus R."/>
            <person name="Seemuller E."/>
            <person name="Mitrovic J."/>
            <person name="Muller I."/>
            <person name="Buttner C."/>
            <person name="Reinhardt R."/>
        </authorList>
    </citation>
    <scope>NUCLEOTIDE SEQUENCE [LARGE SCALE GENOMIC DNA]</scope>
    <source>
        <strain evidence="7">0502</strain>
    </source>
</reference>
<dbReference type="GO" id="GO:0016887">
    <property type="term" value="F:ATP hydrolysis activity"/>
    <property type="evidence" value="ECO:0007669"/>
    <property type="project" value="InterPro"/>
</dbReference>
<dbReference type="HOGENOM" id="CLU_000604_1_23_14"/>
<dbReference type="Gene3D" id="3.40.50.300">
    <property type="entry name" value="P-loop containing nucleotide triphosphate hydrolases"/>
    <property type="match status" value="1"/>
</dbReference>
<dbReference type="PANTHER" id="PTHR43776:SF7">
    <property type="entry name" value="D,D-DIPEPTIDE TRANSPORT ATP-BINDING PROTEIN DDPF-RELATED"/>
    <property type="match status" value="1"/>
</dbReference>
<keyword evidence="3" id="KW-0547">Nucleotide-binding</keyword>
<dbReference type="STRING" id="61635.BN85313930"/>
<dbReference type="SMART" id="SM00382">
    <property type="entry name" value="AAA"/>
    <property type="match status" value="1"/>
</dbReference>
<evidence type="ECO:0000256" key="3">
    <source>
        <dbReference type="ARBA" id="ARBA00022741"/>
    </source>
</evidence>
<dbReference type="AlphaFoldDB" id="U4KTB8"/>
<name>U4KTB8_9MOLU</name>
<dbReference type="PROSITE" id="PS00211">
    <property type="entry name" value="ABC_TRANSPORTER_1"/>
    <property type="match status" value="1"/>
</dbReference>
<sequence length="413" mass="46691">MEKILEVKHLKQYFKAGFGGKKIVVKAIDDVSFDIYKGEVFGLVGESGCGKTTTGRTIIKLYEATDGQILFNGEQIGGGYDTFLKNIKQAKMIAEAEIAKIKQTSSPKVDRITATALAQIDELSRNGNKVMSESLENIAEMQKQIASNNLDSQAAISEIRSNLKKYINEQKELIKHTRKENKVTHHKYEVMKKIQMIFQDPISSLNPRMTVKEIIAEGLIIAGIKDKEELTKKVNDILEVVGLVPEHAHRYPHEFSGGQRQRIGIARALIVEPELLIADEPISALDVSIQAQVINLLKDLQKKLDLTIMFIAHDLSVVKYFSDRIGVMYFGKMVELAPSDKLFRNPLHPYTKSLLSAIPLPDPNYEKQRKRFTYDPKIHNYSETNKPSFIEIEEGHFVYCSQEEAKELKASLK</sequence>
<dbReference type="OrthoDB" id="9779287at2"/>
<protein>
    <submittedName>
        <fullName evidence="6">Putative oligopeptide ABC transporter, ATP-binding protein</fullName>
    </submittedName>
</protein>
<dbReference type="Pfam" id="PF08352">
    <property type="entry name" value="oligo_HPY"/>
    <property type="match status" value="1"/>
</dbReference>
<evidence type="ECO:0000256" key="4">
    <source>
        <dbReference type="ARBA" id="ARBA00022840"/>
    </source>
</evidence>
<dbReference type="InterPro" id="IPR017871">
    <property type="entry name" value="ABC_transporter-like_CS"/>
</dbReference>
<keyword evidence="7" id="KW-1185">Reference proteome</keyword>
<evidence type="ECO:0000256" key="2">
    <source>
        <dbReference type="ARBA" id="ARBA00022448"/>
    </source>
</evidence>
<organism evidence="6 7">
    <name type="scientific">Acholeplasma brassicae</name>
    <dbReference type="NCBI Taxonomy" id="61635"/>
    <lineage>
        <taxon>Bacteria</taxon>
        <taxon>Bacillati</taxon>
        <taxon>Mycoplasmatota</taxon>
        <taxon>Mollicutes</taxon>
        <taxon>Acholeplasmatales</taxon>
        <taxon>Acholeplasmataceae</taxon>
        <taxon>Acholeplasma</taxon>
    </lineage>
</organism>
<proteinExistence type="inferred from homology"/>
<dbReference type="RefSeq" id="WP_030005274.1">
    <property type="nucleotide sequence ID" value="NC_022549.1"/>
</dbReference>
<keyword evidence="4 6" id="KW-0067">ATP-binding</keyword>
<dbReference type="GO" id="GO:0055085">
    <property type="term" value="P:transmembrane transport"/>
    <property type="evidence" value="ECO:0007669"/>
    <property type="project" value="UniProtKB-ARBA"/>
</dbReference>
<evidence type="ECO:0000313" key="6">
    <source>
        <dbReference type="EMBL" id="CCV66414.1"/>
    </source>
</evidence>
<feature type="domain" description="ABC transporter" evidence="5">
    <location>
        <begin position="5"/>
        <end position="355"/>
    </location>
</feature>
<dbReference type="PROSITE" id="PS50893">
    <property type="entry name" value="ABC_TRANSPORTER_2"/>
    <property type="match status" value="1"/>
</dbReference>
<evidence type="ECO:0000259" key="5">
    <source>
        <dbReference type="PROSITE" id="PS50893"/>
    </source>
</evidence>
<accession>U4KTB8</accession>
<gene>
    <name evidence="6" type="ORF">BN85313930</name>
</gene>
<dbReference type="InterPro" id="IPR050319">
    <property type="entry name" value="ABC_transp_ATP-bind"/>
</dbReference>
<keyword evidence="2" id="KW-0813">Transport</keyword>
<evidence type="ECO:0000313" key="7">
    <source>
        <dbReference type="Proteomes" id="UP000032737"/>
    </source>
</evidence>
<dbReference type="GO" id="GO:0015833">
    <property type="term" value="P:peptide transport"/>
    <property type="evidence" value="ECO:0007669"/>
    <property type="project" value="InterPro"/>
</dbReference>
<dbReference type="InterPro" id="IPR003593">
    <property type="entry name" value="AAA+_ATPase"/>
</dbReference>
<dbReference type="InterPro" id="IPR013563">
    <property type="entry name" value="Oligopep_ABC_C"/>
</dbReference>
<dbReference type="SUPFAM" id="SSF52540">
    <property type="entry name" value="P-loop containing nucleoside triphosphate hydrolases"/>
    <property type="match status" value="2"/>
</dbReference>
<dbReference type="InterPro" id="IPR027417">
    <property type="entry name" value="P-loop_NTPase"/>
</dbReference>
<dbReference type="PANTHER" id="PTHR43776">
    <property type="entry name" value="TRANSPORT ATP-BINDING PROTEIN"/>
    <property type="match status" value="1"/>
</dbReference>
<dbReference type="Proteomes" id="UP000032737">
    <property type="component" value="Chromosome"/>
</dbReference>
<dbReference type="InterPro" id="IPR003439">
    <property type="entry name" value="ABC_transporter-like_ATP-bd"/>
</dbReference>
<dbReference type="KEGG" id="abra:BN85313930"/>
<dbReference type="GO" id="GO:0005524">
    <property type="term" value="F:ATP binding"/>
    <property type="evidence" value="ECO:0007669"/>
    <property type="project" value="UniProtKB-KW"/>
</dbReference>
<dbReference type="EMBL" id="FO681348">
    <property type="protein sequence ID" value="CCV66414.1"/>
    <property type="molecule type" value="Genomic_DNA"/>
</dbReference>
<dbReference type="Pfam" id="PF00005">
    <property type="entry name" value="ABC_tran"/>
    <property type="match status" value="2"/>
</dbReference>
<evidence type="ECO:0000256" key="1">
    <source>
        <dbReference type="ARBA" id="ARBA00005417"/>
    </source>
</evidence>
<dbReference type="CDD" id="cd03257">
    <property type="entry name" value="ABC_NikE_OppD_transporters"/>
    <property type="match status" value="1"/>
</dbReference>